<dbReference type="CDD" id="cd11660">
    <property type="entry name" value="SANT_TRF"/>
    <property type="match status" value="1"/>
</dbReference>
<feature type="region of interest" description="Disordered" evidence="4">
    <location>
        <begin position="91"/>
        <end position="153"/>
    </location>
</feature>
<keyword evidence="3" id="KW-0131">Cell cycle</keyword>
<dbReference type="GO" id="GO:0003691">
    <property type="term" value="F:double-stranded telomeric DNA binding"/>
    <property type="evidence" value="ECO:0007669"/>
    <property type="project" value="TreeGrafter"/>
</dbReference>
<protein>
    <recommendedName>
        <fullName evidence="5">HTH myb-type domain-containing protein</fullName>
    </recommendedName>
</protein>
<feature type="region of interest" description="Disordered" evidence="4">
    <location>
        <begin position="1"/>
        <end position="74"/>
    </location>
</feature>
<feature type="compositionally biased region" description="Polar residues" evidence="4">
    <location>
        <begin position="957"/>
        <end position="968"/>
    </location>
</feature>
<dbReference type="SUPFAM" id="SSF46689">
    <property type="entry name" value="Homeodomain-like"/>
    <property type="match status" value="1"/>
</dbReference>
<feature type="region of interest" description="Disordered" evidence="4">
    <location>
        <begin position="1171"/>
        <end position="1219"/>
    </location>
</feature>
<gene>
    <name evidence="6" type="ORF">PPNO1_LOCUS7737</name>
</gene>
<dbReference type="Gene3D" id="1.10.10.60">
    <property type="entry name" value="Homeodomain-like"/>
    <property type="match status" value="1"/>
</dbReference>
<feature type="compositionally biased region" description="Basic and acidic residues" evidence="4">
    <location>
        <begin position="131"/>
        <end position="140"/>
    </location>
</feature>
<feature type="region of interest" description="Disordered" evidence="4">
    <location>
        <begin position="866"/>
        <end position="888"/>
    </location>
</feature>
<feature type="compositionally biased region" description="Polar residues" evidence="4">
    <location>
        <begin position="93"/>
        <end position="105"/>
    </location>
</feature>
<accession>A0A9P1MCR8</accession>
<dbReference type="OrthoDB" id="3366990at2759"/>
<evidence type="ECO:0000259" key="5">
    <source>
        <dbReference type="PROSITE" id="PS51294"/>
    </source>
</evidence>
<feature type="domain" description="HTH myb-type" evidence="5">
    <location>
        <begin position="786"/>
        <end position="838"/>
    </location>
</feature>
<feature type="compositionally biased region" description="Gly residues" evidence="4">
    <location>
        <begin position="943"/>
        <end position="954"/>
    </location>
</feature>
<feature type="region of interest" description="Disordered" evidence="4">
    <location>
        <begin position="1039"/>
        <end position="1069"/>
    </location>
</feature>
<feature type="compositionally biased region" description="Basic and acidic residues" evidence="4">
    <location>
        <begin position="872"/>
        <end position="888"/>
    </location>
</feature>
<evidence type="ECO:0000256" key="3">
    <source>
        <dbReference type="ARBA" id="ARBA00023306"/>
    </source>
</evidence>
<evidence type="ECO:0000256" key="4">
    <source>
        <dbReference type="SAM" id="MobiDB-lite"/>
    </source>
</evidence>
<dbReference type="InterPro" id="IPR001005">
    <property type="entry name" value="SANT/Myb"/>
</dbReference>
<feature type="region of interest" description="Disordered" evidence="4">
    <location>
        <begin position="717"/>
        <end position="749"/>
    </location>
</feature>
<feature type="region of interest" description="Disordered" evidence="4">
    <location>
        <begin position="205"/>
        <end position="258"/>
    </location>
</feature>
<feature type="compositionally biased region" description="Basic and acidic residues" evidence="4">
    <location>
        <begin position="1186"/>
        <end position="1197"/>
    </location>
</feature>
<keyword evidence="7" id="KW-1185">Reference proteome</keyword>
<dbReference type="Proteomes" id="UP000838763">
    <property type="component" value="Unassembled WGS sequence"/>
</dbReference>
<feature type="compositionally biased region" description="Low complexity" evidence="4">
    <location>
        <begin position="1"/>
        <end position="15"/>
    </location>
</feature>
<sequence>MSEDAVAAAATAADVLQNTPIPEAEAPQRRPASKCSRSVPRLAWHKPPTNPPAAVPRAPESDLDVDRKDGLLGDASKGVANTVAAATPAANSLLDQLPTTHSAAQHSMPPPSLPVPPSPIKRAASPAPEEPAPKRIKTEPIDETSVLSPSPLSSQANAMLTTAAPVSLPSPAVSAAPTMTAAVAAVGASPVAAPVAIPSVPQTLPAAPSTPLPSIEKSPSVKLEPGKETATPEPAKEQPTPDSQAPTPRAAAHPRKRRRMLEAPAQALRGMNMQLLGITAVQVLEWLSQEPFEESIDALRDLDSDFYASYSFKVTQFEQAWRNFSQTEEDLLEWRKLGLDDQKHRKTVRLANLTRFGIDLFSEDETYLPTLHDRFFKVFVYGTRKFTIDHSNLLLELKTQLALYLLTENKTEKTPTDVLHEAFVEGLEAKLKERSWNLDSFDDEYAMLTSAEIRMSLLLQEYEESGNNAQVLMDRYPPDSLLRQLGSYIHGELVAHADHCQTLAVSARTVGKQQVVTHRSVSLQDDDDYWQKTSGFIADQVKALLAEVKDPKPAAADTKTVEATSGAQSATPATTPAATPAATPAGAEAQASTAGNTPQPQEAAASAPNADVKPLSEAVLNGIGTELGLIRQFINQKITVREAELARASLPATTAPAPAPVHHDATAQNLYLLKTAQLPQAQQPPFAHQLPGATAPGQAPTGPPLVPMPGHAQAHLQGHALPHGGLPQVPNHGPGLAPGHGRGTAAPGELPPNQTCPTSILYDKARQAALSKSTAHTRREGIHSTRRPWTPEEEKALMTGLDMVKGPHWSQILSLFGPNGTISDVLKDRTQVQLKDKARNLKLFFLKTQSEMPYYLSAVTGELKTRAPNQAARKEAEERARLSREEDQAKAQGLLGVFPEICTTPAKSARKARQPPQAWRGSSHRGRHARASRPRRPDHDAGYGTGPSSIGGGPETLQASPATSNTPSAHGPTPNSTPVTVTPSPRPVTTPAAAMQNATAASTAAQPGASHASGPCCNAGSSAFPRPFGAGFACPGPSSPARGGNGAAAEQTLRRRPEAGSDASPGVGRACIGAGPGSRAEGRADYAGNSGCCVGHDGRDRDGFYPGTNLDTWDDATHQDAEPATFRVDPDEFPAFDVLGAPERAPLARDVAHLDAAGDAVAVVPDIDDTGESVLASDGGGGDQRGASREAAGRDDQGGEVELEAYPSETIRGNGEGNRGGADLVEAYGGMRAAVATSGVAPPLNQARAMGWFGSRITYDGAPSPSPRSRTKQTQAAQRVQCGWNSNGWTCKYARANVLINNTRVACRFCRFHQCKKNGGCSLRRTHGRRVSVLPEPHAVHGNFGRSKVYQLRQGNECEQQRRLRKPAHHRQRRRPQILHRPPLRRPGCKKESGPKAVFCPGHTCEGASCAAYARGGGDPGSWERYCDRHRVCMSEGATGSATSTRTASRRSAAERGGASTFCKSHECKAAGCFFKKRRGDWCPEHILGHHLRIRKLRAKVVTSRSFCPAHLCTIRECTNPVTGTPSALCAVHKCSLPHCIAPRWVLPAHHPALMPSYAAMMGAAAAASSSAALVIAPSPYCVQHACSYPTCAERAEPETQRCRDHTRCRRDGCPRFPDRAGNSTYCPDHRPTHSYHLDGLRPAVELLEGPFDNCHAYKVAICDPR</sequence>
<dbReference type="InterPro" id="IPR009057">
    <property type="entry name" value="Homeodomain-like_sf"/>
</dbReference>
<evidence type="ECO:0000256" key="1">
    <source>
        <dbReference type="ARBA" id="ARBA00023125"/>
    </source>
</evidence>
<keyword evidence="1" id="KW-0238">DNA-binding</keyword>
<evidence type="ECO:0000256" key="2">
    <source>
        <dbReference type="ARBA" id="ARBA00023242"/>
    </source>
</evidence>
<reference evidence="6" key="1">
    <citation type="submission" date="2022-11" db="EMBL/GenBank/DDBJ databases">
        <authorList>
            <person name="Scott C."/>
            <person name="Bruce N."/>
        </authorList>
    </citation>
    <scope>NUCLEOTIDE SEQUENCE</scope>
</reference>
<feature type="compositionally biased region" description="Low complexity" evidence="4">
    <location>
        <begin position="972"/>
        <end position="1012"/>
    </location>
</feature>
<dbReference type="PANTHER" id="PTHR47807">
    <property type="entry name" value="PROTEIN TBF1"/>
    <property type="match status" value="1"/>
</dbReference>
<dbReference type="InterPro" id="IPR013867">
    <property type="entry name" value="Telomere_rpt-bd_fac_dimer_dom"/>
</dbReference>
<dbReference type="InterPro" id="IPR052833">
    <property type="entry name" value="Telomeric_DNA-bd_trans-reg"/>
</dbReference>
<feature type="region of interest" description="Disordered" evidence="4">
    <location>
        <begin position="905"/>
        <end position="1014"/>
    </location>
</feature>
<evidence type="ECO:0000313" key="6">
    <source>
        <dbReference type="EMBL" id="CAI4218140.1"/>
    </source>
</evidence>
<feature type="compositionally biased region" description="Pro residues" evidence="4">
    <location>
        <begin position="108"/>
        <end position="119"/>
    </location>
</feature>
<feature type="compositionally biased region" description="Low complexity" evidence="4">
    <location>
        <begin position="563"/>
        <end position="595"/>
    </location>
</feature>
<feature type="region of interest" description="Disordered" evidence="4">
    <location>
        <begin position="551"/>
        <end position="610"/>
    </location>
</feature>
<comment type="caution">
    <text evidence="6">The sequence shown here is derived from an EMBL/GenBank/DDBJ whole genome shotgun (WGS) entry which is preliminary data.</text>
</comment>
<dbReference type="PANTHER" id="PTHR47807:SF1">
    <property type="entry name" value="PROTEIN TBF1"/>
    <property type="match status" value="1"/>
</dbReference>
<dbReference type="SMART" id="SM00717">
    <property type="entry name" value="SANT"/>
    <property type="match status" value="1"/>
</dbReference>
<dbReference type="EMBL" id="CALLCH030000017">
    <property type="protein sequence ID" value="CAI4218140.1"/>
    <property type="molecule type" value="Genomic_DNA"/>
</dbReference>
<dbReference type="FunFam" id="1.10.10.60:FF:000137">
    <property type="entry name" value="MYB DNA binding protein"/>
    <property type="match status" value="1"/>
</dbReference>
<dbReference type="InterPro" id="IPR017930">
    <property type="entry name" value="Myb_dom"/>
</dbReference>
<dbReference type="PROSITE" id="PS51294">
    <property type="entry name" value="HTH_MYB"/>
    <property type="match status" value="1"/>
</dbReference>
<name>A0A9P1MCR8_9PEZI</name>
<evidence type="ECO:0000313" key="7">
    <source>
        <dbReference type="Proteomes" id="UP000838763"/>
    </source>
</evidence>
<dbReference type="GO" id="GO:0010833">
    <property type="term" value="P:telomere maintenance via telomere lengthening"/>
    <property type="evidence" value="ECO:0007669"/>
    <property type="project" value="TreeGrafter"/>
</dbReference>
<feature type="compositionally biased region" description="Basic residues" evidence="4">
    <location>
        <begin position="922"/>
        <end position="934"/>
    </location>
</feature>
<organism evidence="6 7">
    <name type="scientific">Parascedosporium putredinis</name>
    <dbReference type="NCBI Taxonomy" id="1442378"/>
    <lineage>
        <taxon>Eukaryota</taxon>
        <taxon>Fungi</taxon>
        <taxon>Dikarya</taxon>
        <taxon>Ascomycota</taxon>
        <taxon>Pezizomycotina</taxon>
        <taxon>Sordariomycetes</taxon>
        <taxon>Hypocreomycetidae</taxon>
        <taxon>Microascales</taxon>
        <taxon>Microascaceae</taxon>
        <taxon>Parascedosporium</taxon>
    </lineage>
</organism>
<dbReference type="Pfam" id="PF08558">
    <property type="entry name" value="TRF"/>
    <property type="match status" value="1"/>
</dbReference>
<keyword evidence="2" id="KW-0539">Nucleus</keyword>
<dbReference type="GO" id="GO:0042803">
    <property type="term" value="F:protein homodimerization activity"/>
    <property type="evidence" value="ECO:0007669"/>
    <property type="project" value="InterPro"/>
</dbReference>
<proteinExistence type="predicted"/>